<evidence type="ECO:0008006" key="4">
    <source>
        <dbReference type="Google" id="ProtNLM"/>
    </source>
</evidence>
<accession>A0A7X6I5K2</accession>
<dbReference type="RefSeq" id="WP_168106529.1">
    <property type="nucleotide sequence ID" value="NZ_VTOX01000002.1"/>
</dbReference>
<organism evidence="2 3">
    <name type="scientific">Ramlibacter lithotrophicus</name>
    <dbReference type="NCBI Taxonomy" id="2606681"/>
    <lineage>
        <taxon>Bacteria</taxon>
        <taxon>Pseudomonadati</taxon>
        <taxon>Pseudomonadota</taxon>
        <taxon>Betaproteobacteria</taxon>
        <taxon>Burkholderiales</taxon>
        <taxon>Comamonadaceae</taxon>
        <taxon>Ramlibacter</taxon>
    </lineage>
</organism>
<keyword evidence="1" id="KW-0812">Transmembrane</keyword>
<dbReference type="AlphaFoldDB" id="A0A7X6I5K2"/>
<proteinExistence type="predicted"/>
<evidence type="ECO:0000256" key="1">
    <source>
        <dbReference type="SAM" id="Phobius"/>
    </source>
</evidence>
<name>A0A7X6I5K2_9BURK</name>
<feature type="transmembrane region" description="Helical" evidence="1">
    <location>
        <begin position="51"/>
        <end position="78"/>
    </location>
</feature>
<feature type="transmembrane region" description="Helical" evidence="1">
    <location>
        <begin position="148"/>
        <end position="170"/>
    </location>
</feature>
<keyword evidence="3" id="KW-1185">Reference proteome</keyword>
<feature type="transmembrane region" description="Helical" evidence="1">
    <location>
        <begin position="121"/>
        <end position="142"/>
    </location>
</feature>
<dbReference type="EMBL" id="VTOX01000002">
    <property type="protein sequence ID" value="NKE65408.1"/>
    <property type="molecule type" value="Genomic_DNA"/>
</dbReference>
<keyword evidence="1" id="KW-0472">Membrane</keyword>
<feature type="transmembrane region" description="Helical" evidence="1">
    <location>
        <begin position="84"/>
        <end position="100"/>
    </location>
</feature>
<evidence type="ECO:0000313" key="3">
    <source>
        <dbReference type="Proteomes" id="UP000521868"/>
    </source>
</evidence>
<protein>
    <recommendedName>
        <fullName evidence="4">MASE1 domain-containing protein</fullName>
    </recommendedName>
</protein>
<comment type="caution">
    <text evidence="2">The sequence shown here is derived from an EMBL/GenBank/DDBJ whole genome shotgun (WGS) entry which is preliminary data.</text>
</comment>
<keyword evidence="1" id="KW-1133">Transmembrane helix</keyword>
<reference evidence="2 3" key="1">
    <citation type="journal article" date="2020" name="Nature">
        <title>Bacterial chemolithoautotrophy via manganese oxidation.</title>
        <authorList>
            <person name="Yu H."/>
            <person name="Leadbetter J.R."/>
        </authorList>
    </citation>
    <scope>NUCLEOTIDE SEQUENCE [LARGE SCALE GENOMIC DNA]</scope>
    <source>
        <strain evidence="2 3">RBP-1</strain>
    </source>
</reference>
<sequence>MTWAILRHQLLQVLATIVLFAGMLALNELLFRSLEFAPGINWVYLPAGMRLLCTLLFAEAGAVGLLAVSWGVSFLVFFPGNFDRAFMGGILATLAPYLVYRAARHLYGLQASLANLTPGRLLVLSLAYSVASPLFHHLWFAWRGEPDLMRGFAAMFIGDLAGTLVVLYGLKGLLALVARRAG</sequence>
<dbReference type="Proteomes" id="UP000521868">
    <property type="component" value="Unassembled WGS sequence"/>
</dbReference>
<feature type="transmembrane region" description="Helical" evidence="1">
    <location>
        <begin position="12"/>
        <end position="31"/>
    </location>
</feature>
<gene>
    <name evidence="2" type="ORF">RAMLITH_06205</name>
</gene>
<evidence type="ECO:0000313" key="2">
    <source>
        <dbReference type="EMBL" id="NKE65408.1"/>
    </source>
</evidence>